<comment type="caution">
    <text evidence="1">The sequence shown here is derived from an EMBL/GenBank/DDBJ whole genome shotgun (WGS) entry which is preliminary data.</text>
</comment>
<reference evidence="1 2" key="1">
    <citation type="submission" date="2021-09" db="EMBL/GenBank/DDBJ databases">
        <title>The complete genome sequence of a new microorganism.</title>
        <authorList>
            <person name="Zi Z."/>
        </authorList>
    </citation>
    <scope>NUCLEOTIDE SEQUENCE [LARGE SCALE GENOMIC DNA]</scope>
    <source>
        <strain evidence="1 2">WGZ8</strain>
    </source>
</reference>
<name>A0ABS7VGS0_9HYPH</name>
<proteinExistence type="predicted"/>
<evidence type="ECO:0000313" key="1">
    <source>
        <dbReference type="EMBL" id="MBZ6074696.1"/>
    </source>
</evidence>
<keyword evidence="2" id="KW-1185">Reference proteome</keyword>
<protein>
    <submittedName>
        <fullName evidence="1">Uncharacterized protein</fullName>
    </submittedName>
</protein>
<dbReference type="RefSeq" id="WP_224310759.1">
    <property type="nucleotide sequence ID" value="NZ_JAIRBM010000001.1"/>
</dbReference>
<gene>
    <name evidence="1" type="ORF">K9B37_00075</name>
</gene>
<sequence length="73" mass="7925">MASDLHLPNAMPLGEAEFAAGGLFRLLRNALGDANLASDITAAIERVIDAKIAAHREFDKDRKSILPDFFDVT</sequence>
<accession>A0ABS7VGS0</accession>
<organism evidence="1 2">
    <name type="scientific">Microvirga puerhi</name>
    <dbReference type="NCBI Taxonomy" id="2876078"/>
    <lineage>
        <taxon>Bacteria</taxon>
        <taxon>Pseudomonadati</taxon>
        <taxon>Pseudomonadota</taxon>
        <taxon>Alphaproteobacteria</taxon>
        <taxon>Hyphomicrobiales</taxon>
        <taxon>Methylobacteriaceae</taxon>
        <taxon>Microvirga</taxon>
    </lineage>
</organism>
<dbReference type="Proteomes" id="UP000704176">
    <property type="component" value="Unassembled WGS sequence"/>
</dbReference>
<dbReference type="EMBL" id="JAIRBM010000001">
    <property type="protein sequence ID" value="MBZ6074696.1"/>
    <property type="molecule type" value="Genomic_DNA"/>
</dbReference>
<evidence type="ECO:0000313" key="2">
    <source>
        <dbReference type="Proteomes" id="UP000704176"/>
    </source>
</evidence>